<reference evidence="3" key="1">
    <citation type="submission" date="2023-01" db="EMBL/GenBank/DDBJ databases">
        <title>Human gut microbiome strain richness.</title>
        <authorList>
            <person name="Chen-Liaw A."/>
        </authorList>
    </citation>
    <scope>NUCLEOTIDE SEQUENCE</scope>
    <source>
        <strain evidence="3">BSD2780120875st1_E5_BSD2780120875b_170604</strain>
    </source>
</reference>
<keyword evidence="1" id="KW-1133">Transmembrane helix</keyword>
<evidence type="ECO:0000313" key="4">
    <source>
        <dbReference type="Proteomes" id="UP001211105"/>
    </source>
</evidence>
<feature type="domain" description="Acyltransferase 3" evidence="2">
    <location>
        <begin position="16"/>
        <end position="331"/>
    </location>
</feature>
<name>A0AAW6A032_9BIFI</name>
<proteinExistence type="predicted"/>
<sequence length="360" mass="41154">MGEEVYHISLRTSQMINVVRLIMIIGVIYVHTIPVLDTIDSPIITAFASLMRGPIGTSGIALFFFLSSILTYKKEFAFKSNFRKKCSSLLLPYVAFISFWILVVFVMQLYDPLLALFHFDSQVVLWGKPVIQWSLLDWFDAYTGFVHGAPFVYPFWFIRDLFLVNIFASLIKKAVDSNPYISGIVLLAMSIALMQIGAYGLTLFSFTLGYYVVKFDISLEKVDNINIGLILVGYIAIISCFSIPFKCIYYVLVFPLVIVANILYLRIGYYLIDKKHDKYLLKIAPWSFGIFCFHEYFLRFFRKIASLIIPQIPVLVIIEYCILPIVLCLFCLLICKILNSLPFSPLKLLLGGRGSKSSKR</sequence>
<evidence type="ECO:0000256" key="1">
    <source>
        <dbReference type="SAM" id="Phobius"/>
    </source>
</evidence>
<dbReference type="RefSeq" id="WP_271726080.1">
    <property type="nucleotide sequence ID" value="NZ_JAQKGX010000003.1"/>
</dbReference>
<feature type="transmembrane region" description="Helical" evidence="1">
    <location>
        <begin position="313"/>
        <end position="339"/>
    </location>
</feature>
<keyword evidence="1" id="KW-0472">Membrane</keyword>
<feature type="transmembrane region" description="Helical" evidence="1">
    <location>
        <begin position="151"/>
        <end position="171"/>
    </location>
</feature>
<organism evidence="3 4">
    <name type="scientific">Bifidobacterium catenulatum</name>
    <dbReference type="NCBI Taxonomy" id="1686"/>
    <lineage>
        <taxon>Bacteria</taxon>
        <taxon>Bacillati</taxon>
        <taxon>Actinomycetota</taxon>
        <taxon>Actinomycetes</taxon>
        <taxon>Bifidobacteriales</taxon>
        <taxon>Bifidobacteriaceae</taxon>
        <taxon>Bifidobacterium</taxon>
    </lineage>
</organism>
<feature type="transmembrane region" description="Helical" evidence="1">
    <location>
        <begin position="18"/>
        <end position="36"/>
    </location>
</feature>
<dbReference type="AlphaFoldDB" id="A0AAW6A032"/>
<feature type="transmembrane region" description="Helical" evidence="1">
    <location>
        <begin position="250"/>
        <end position="271"/>
    </location>
</feature>
<accession>A0AAW6A032</accession>
<feature type="transmembrane region" description="Helical" evidence="1">
    <location>
        <begin position="42"/>
        <end position="70"/>
    </location>
</feature>
<evidence type="ECO:0000259" key="2">
    <source>
        <dbReference type="Pfam" id="PF01757"/>
    </source>
</evidence>
<evidence type="ECO:0000313" key="3">
    <source>
        <dbReference type="EMBL" id="MDB1161915.1"/>
    </source>
</evidence>
<dbReference type="GO" id="GO:0016747">
    <property type="term" value="F:acyltransferase activity, transferring groups other than amino-acyl groups"/>
    <property type="evidence" value="ECO:0007669"/>
    <property type="project" value="InterPro"/>
</dbReference>
<dbReference type="Pfam" id="PF01757">
    <property type="entry name" value="Acyl_transf_3"/>
    <property type="match status" value="1"/>
</dbReference>
<dbReference type="EMBL" id="JAQKGX010000003">
    <property type="protein sequence ID" value="MDB1161915.1"/>
    <property type="molecule type" value="Genomic_DNA"/>
</dbReference>
<keyword evidence="1" id="KW-0812">Transmembrane</keyword>
<dbReference type="Proteomes" id="UP001211105">
    <property type="component" value="Unassembled WGS sequence"/>
</dbReference>
<feature type="transmembrane region" description="Helical" evidence="1">
    <location>
        <begin position="183"/>
        <end position="213"/>
    </location>
</feature>
<feature type="transmembrane region" description="Helical" evidence="1">
    <location>
        <begin position="283"/>
        <end position="301"/>
    </location>
</feature>
<comment type="caution">
    <text evidence="3">The sequence shown here is derived from an EMBL/GenBank/DDBJ whole genome shotgun (WGS) entry which is preliminary data.</text>
</comment>
<gene>
    <name evidence="3" type="ORF">PL707_06470</name>
</gene>
<feature type="transmembrane region" description="Helical" evidence="1">
    <location>
        <begin position="90"/>
        <end position="110"/>
    </location>
</feature>
<feature type="transmembrane region" description="Helical" evidence="1">
    <location>
        <begin position="225"/>
        <end position="243"/>
    </location>
</feature>
<dbReference type="InterPro" id="IPR002656">
    <property type="entry name" value="Acyl_transf_3_dom"/>
</dbReference>
<protein>
    <recommendedName>
        <fullName evidence="2">Acyltransferase 3 domain-containing protein</fullName>
    </recommendedName>
</protein>